<dbReference type="AlphaFoldDB" id="A0A0A9A4J3"/>
<protein>
    <submittedName>
        <fullName evidence="1">Uncharacterized protein</fullName>
    </submittedName>
</protein>
<reference evidence="1" key="1">
    <citation type="submission" date="2014-09" db="EMBL/GenBank/DDBJ databases">
        <authorList>
            <person name="Magalhaes I.L.F."/>
            <person name="Oliveira U."/>
            <person name="Santos F.R."/>
            <person name="Vidigal T.H.D.A."/>
            <person name="Brescovit A.D."/>
            <person name="Santos A.J."/>
        </authorList>
    </citation>
    <scope>NUCLEOTIDE SEQUENCE</scope>
    <source>
        <tissue evidence="1">Shoot tissue taken approximately 20 cm above the soil surface</tissue>
    </source>
</reference>
<sequence length="61" mass="7246">MSCFLEEIPSYFSIFGYCSYECINMDDTKQYLRSSLKTKTEKITKSRCLQQENNKIYKTVP</sequence>
<dbReference type="EMBL" id="GBRH01253032">
    <property type="protein sequence ID" value="JAD44863.1"/>
    <property type="molecule type" value="Transcribed_RNA"/>
</dbReference>
<organism evidence="1">
    <name type="scientific">Arundo donax</name>
    <name type="common">Giant reed</name>
    <name type="synonym">Donax arundinaceus</name>
    <dbReference type="NCBI Taxonomy" id="35708"/>
    <lineage>
        <taxon>Eukaryota</taxon>
        <taxon>Viridiplantae</taxon>
        <taxon>Streptophyta</taxon>
        <taxon>Embryophyta</taxon>
        <taxon>Tracheophyta</taxon>
        <taxon>Spermatophyta</taxon>
        <taxon>Magnoliopsida</taxon>
        <taxon>Liliopsida</taxon>
        <taxon>Poales</taxon>
        <taxon>Poaceae</taxon>
        <taxon>PACMAD clade</taxon>
        <taxon>Arundinoideae</taxon>
        <taxon>Arundineae</taxon>
        <taxon>Arundo</taxon>
    </lineage>
</organism>
<name>A0A0A9A4J3_ARUDO</name>
<accession>A0A0A9A4J3</accession>
<proteinExistence type="predicted"/>
<reference evidence="1" key="2">
    <citation type="journal article" date="2015" name="Data Brief">
        <title>Shoot transcriptome of the giant reed, Arundo donax.</title>
        <authorList>
            <person name="Barrero R.A."/>
            <person name="Guerrero F.D."/>
            <person name="Moolhuijzen P."/>
            <person name="Goolsby J.A."/>
            <person name="Tidwell J."/>
            <person name="Bellgard S.E."/>
            <person name="Bellgard M.I."/>
        </authorList>
    </citation>
    <scope>NUCLEOTIDE SEQUENCE</scope>
    <source>
        <tissue evidence="1">Shoot tissue taken approximately 20 cm above the soil surface</tissue>
    </source>
</reference>
<evidence type="ECO:0000313" key="1">
    <source>
        <dbReference type="EMBL" id="JAD44863.1"/>
    </source>
</evidence>